<keyword evidence="1" id="KW-0812">Transmembrane</keyword>
<evidence type="ECO:0000256" key="1">
    <source>
        <dbReference type="SAM" id="Phobius"/>
    </source>
</evidence>
<keyword evidence="1" id="KW-0472">Membrane</keyword>
<keyword evidence="1" id="KW-1133">Transmembrane helix</keyword>
<feature type="transmembrane region" description="Helical" evidence="1">
    <location>
        <begin position="51"/>
        <end position="71"/>
    </location>
</feature>
<dbReference type="EMBL" id="FJ976040">
    <property type="protein sequence ID" value="ACR00044.1"/>
    <property type="molecule type" value="Genomic_DNA"/>
</dbReference>
<feature type="transmembrane region" description="Helical" evidence="1">
    <location>
        <begin position="83"/>
        <end position="106"/>
    </location>
</feature>
<evidence type="ECO:0000313" key="2">
    <source>
        <dbReference type="EMBL" id="ACR00044.1"/>
    </source>
</evidence>
<dbReference type="AlphaFoldDB" id="G8XXK3"/>
<accession>G8XXK3</accession>
<organism evidence="2">
    <name type="scientific">Pectinaria gouldii</name>
    <name type="common">Trumpet worm</name>
    <name type="synonym">Ice-cream cone worm</name>
    <dbReference type="NCBI Taxonomy" id="260746"/>
    <lineage>
        <taxon>Eukaryota</taxon>
        <taxon>Metazoa</taxon>
        <taxon>Spiralia</taxon>
        <taxon>Lophotrochozoa</taxon>
        <taxon>Annelida</taxon>
        <taxon>Polychaeta</taxon>
        <taxon>Sedentaria</taxon>
        <taxon>Canalipalpata</taxon>
        <taxon>Terebellida</taxon>
        <taxon>Terebelliformia</taxon>
        <taxon>Pectinariidae</taxon>
        <taxon>Pectinaria</taxon>
    </lineage>
</organism>
<gene>
    <name evidence="2" type="primary">NAD6</name>
</gene>
<protein>
    <submittedName>
        <fullName evidence="2">NADH dehydrogenase subunit 6</fullName>
    </submittedName>
</protein>
<name>G8XXK3_PECGU</name>
<feature type="transmembrane region" description="Helical" evidence="1">
    <location>
        <begin position="127"/>
        <end position="145"/>
    </location>
</feature>
<sequence>MLLMTLFSTASALAMTLPLTSSPVIMGVWVLIFAMLSAILTAFLSTSWFGFILFIIYIGGMLVMFSYFSAISPNQHMKMSSSALIALLLSGSIYFFLFKALSVFPFSSISHSAHAPSFIMLFSKSNLPILIFLALLLLLALILVVKLTQRSEGPLRPFK</sequence>
<geneLocation type="mitochondrion" evidence="2"/>
<keyword evidence="2" id="KW-0496">Mitochondrion</keyword>
<proteinExistence type="predicted"/>
<feature type="transmembrane region" description="Helical" evidence="1">
    <location>
        <begin position="24"/>
        <end position="44"/>
    </location>
</feature>
<reference evidence="2" key="1">
    <citation type="submission" date="2009-04" db="EMBL/GenBank/DDBJ databases">
        <title>Phylogenetic inference of Terebelliformia worms based on combined mitochondrial and nuclear data.</title>
        <authorList>
            <person name="Zhong M."/>
            <person name="Struck T.H."/>
            <person name="Halanych K.M."/>
        </authorList>
    </citation>
    <scope>NUCLEOTIDE SEQUENCE</scope>
</reference>